<keyword evidence="2" id="KW-1003">Cell membrane</keyword>
<name>A0A1W1EKS9_9ZZZZ</name>
<dbReference type="EC" id="2.7.8.20" evidence="7"/>
<protein>
    <submittedName>
        <fullName evidence="7">Phosphoglycerol transferase I</fullName>
        <ecNumber evidence="7">2.7.8.20</ecNumber>
    </submittedName>
</protein>
<dbReference type="InterPro" id="IPR000917">
    <property type="entry name" value="Sulfatase_N"/>
</dbReference>
<dbReference type="InterPro" id="IPR017850">
    <property type="entry name" value="Alkaline_phosphatase_core_sf"/>
</dbReference>
<dbReference type="GO" id="GO:0005886">
    <property type="term" value="C:plasma membrane"/>
    <property type="evidence" value="ECO:0007669"/>
    <property type="project" value="UniProtKB-SubCell"/>
</dbReference>
<dbReference type="InterPro" id="IPR050448">
    <property type="entry name" value="OpgB/LTA_synthase_biosynth"/>
</dbReference>
<keyword evidence="4" id="KW-1133">Transmembrane helix</keyword>
<organism evidence="7">
    <name type="scientific">hydrothermal vent metagenome</name>
    <dbReference type="NCBI Taxonomy" id="652676"/>
    <lineage>
        <taxon>unclassified sequences</taxon>
        <taxon>metagenomes</taxon>
        <taxon>ecological metagenomes</taxon>
    </lineage>
</organism>
<accession>A0A1W1EKS9</accession>
<evidence type="ECO:0000259" key="6">
    <source>
        <dbReference type="Pfam" id="PF00884"/>
    </source>
</evidence>
<dbReference type="PANTHER" id="PTHR47371">
    <property type="entry name" value="LIPOTEICHOIC ACID SYNTHASE"/>
    <property type="match status" value="1"/>
</dbReference>
<evidence type="ECO:0000256" key="2">
    <source>
        <dbReference type="ARBA" id="ARBA00022475"/>
    </source>
</evidence>
<dbReference type="EMBL" id="FRYL01000041">
    <property type="protein sequence ID" value="SHO81454.1"/>
    <property type="molecule type" value="Genomic_DNA"/>
</dbReference>
<dbReference type="PANTHER" id="PTHR47371:SF3">
    <property type="entry name" value="PHOSPHOGLYCEROL TRANSFERASE I"/>
    <property type="match status" value="1"/>
</dbReference>
<comment type="subcellular location">
    <subcellularLocation>
        <location evidence="1">Cell membrane</location>
        <topology evidence="1">Multi-pass membrane protein</topology>
    </subcellularLocation>
</comment>
<keyword evidence="3" id="KW-0812">Transmembrane</keyword>
<gene>
    <name evidence="7" type="ORF">MNB_SV-15-1031</name>
</gene>
<evidence type="ECO:0000256" key="3">
    <source>
        <dbReference type="ARBA" id="ARBA00022692"/>
    </source>
</evidence>
<feature type="domain" description="Sulfatase N-terminal" evidence="6">
    <location>
        <begin position="43"/>
        <end position="125"/>
    </location>
</feature>
<evidence type="ECO:0000256" key="5">
    <source>
        <dbReference type="ARBA" id="ARBA00023136"/>
    </source>
</evidence>
<evidence type="ECO:0000256" key="4">
    <source>
        <dbReference type="ARBA" id="ARBA00022989"/>
    </source>
</evidence>
<reference evidence="7" key="1">
    <citation type="submission" date="2016-10" db="EMBL/GenBank/DDBJ databases">
        <authorList>
            <person name="de Groot N.N."/>
        </authorList>
    </citation>
    <scope>NUCLEOTIDE SEQUENCE</scope>
</reference>
<evidence type="ECO:0000256" key="1">
    <source>
        <dbReference type="ARBA" id="ARBA00004651"/>
    </source>
</evidence>
<dbReference type="Gene3D" id="3.40.720.10">
    <property type="entry name" value="Alkaline Phosphatase, subunit A"/>
    <property type="match status" value="1"/>
</dbReference>
<keyword evidence="7" id="KW-0808">Transferase</keyword>
<dbReference type="Pfam" id="PF00884">
    <property type="entry name" value="Sulfatase"/>
    <property type="match status" value="1"/>
</dbReference>
<dbReference type="AlphaFoldDB" id="A0A1W1EKS9"/>
<sequence length="215" mass="25150">MTTSYHGPFTIDVDSLGYPYKKREDYPLEYRKNGIDKLIEPLILGHLWYSDKAIGEFVKKFETSHPTTLFAFTGDHYSRRYFNSKPNLYESSSVPFILYGKNIKKGLLKTQKVGNHLDIFPTIFEMISPVGTPYYSFGKSLSLDNNQSFSYGYRRVINPNETIKISKKGMTVWDKNHTYFKSNRDLDLELKRLKDEYINRMGISWDITQKGYLSK</sequence>
<dbReference type="SUPFAM" id="SSF53649">
    <property type="entry name" value="Alkaline phosphatase-like"/>
    <property type="match status" value="1"/>
</dbReference>
<evidence type="ECO:0000313" key="7">
    <source>
        <dbReference type="EMBL" id="SHO81454.1"/>
    </source>
</evidence>
<proteinExistence type="predicted"/>
<dbReference type="GO" id="GO:0008960">
    <property type="term" value="F:phosphatidylglycerol-membrane-oligosaccharide glycerophosphotransferase activity"/>
    <property type="evidence" value="ECO:0007669"/>
    <property type="project" value="UniProtKB-EC"/>
</dbReference>
<keyword evidence="5" id="KW-0472">Membrane</keyword>